<dbReference type="Proteomes" id="UP000189883">
    <property type="component" value="Chromosome"/>
</dbReference>
<sequence length="95" mass="10878">MRKDILLDEDGDLNFHNGDFDIGQSDQQHIEHIIAAQKGEYKNFPFVGFGVINYLKGDTSKSDFKRDLKIQIENDGYSNPKIDLSEGFEKLNIEV</sequence>
<name>A0A1S7DV32_RIEAN</name>
<evidence type="ECO:0008006" key="3">
    <source>
        <dbReference type="Google" id="ProtNLM"/>
    </source>
</evidence>
<dbReference type="EMBL" id="CP011859">
    <property type="protein sequence ID" value="AQY22970.1"/>
    <property type="molecule type" value="Genomic_DNA"/>
</dbReference>
<evidence type="ECO:0000313" key="1">
    <source>
        <dbReference type="EMBL" id="AQY22970.1"/>
    </source>
</evidence>
<protein>
    <recommendedName>
        <fullName evidence="3">Oxidase</fullName>
    </recommendedName>
</protein>
<proteinExistence type="predicted"/>
<dbReference type="RefSeq" id="WP_079208141.1">
    <property type="nucleotide sequence ID" value="NZ_CP011859.1"/>
</dbReference>
<accession>A0A1S7DV32</accession>
<dbReference type="AlphaFoldDB" id="A0A1S7DV32"/>
<organism evidence="1 2">
    <name type="scientific">Riemerella anatipestifer</name>
    <name type="common">Moraxella anatipestifer</name>
    <dbReference type="NCBI Taxonomy" id="34085"/>
    <lineage>
        <taxon>Bacteria</taxon>
        <taxon>Pseudomonadati</taxon>
        <taxon>Bacteroidota</taxon>
        <taxon>Flavobacteriia</taxon>
        <taxon>Flavobacteriales</taxon>
        <taxon>Weeksellaceae</taxon>
        <taxon>Riemerella</taxon>
    </lineage>
</organism>
<evidence type="ECO:0000313" key="2">
    <source>
        <dbReference type="Proteomes" id="UP000189883"/>
    </source>
</evidence>
<gene>
    <name evidence="1" type="ORF">AB406_2030</name>
</gene>
<reference evidence="1 2" key="1">
    <citation type="submission" date="2015-06" db="EMBL/GenBank/DDBJ databases">
        <title>R. anatipestifer strain HXb2 is the most virulent strain so far, and the genome sequence would help us uncover the pathogenesis.</title>
        <authorList>
            <person name="Hu Q."/>
            <person name="Qi J."/>
            <person name="Bo H."/>
            <person name="Liu G."/>
            <person name="Tao M."/>
            <person name="Ding Y."/>
            <person name="Xue Y."/>
        </authorList>
    </citation>
    <scope>NUCLEOTIDE SEQUENCE [LARGE SCALE GENOMIC DNA]</scope>
    <source>
        <strain evidence="1 2">HXb2</strain>
    </source>
</reference>